<organism evidence="2 3">
    <name type="scientific">Pleurodeles waltl</name>
    <name type="common">Iberian ribbed newt</name>
    <dbReference type="NCBI Taxonomy" id="8319"/>
    <lineage>
        <taxon>Eukaryota</taxon>
        <taxon>Metazoa</taxon>
        <taxon>Chordata</taxon>
        <taxon>Craniata</taxon>
        <taxon>Vertebrata</taxon>
        <taxon>Euteleostomi</taxon>
        <taxon>Amphibia</taxon>
        <taxon>Batrachia</taxon>
        <taxon>Caudata</taxon>
        <taxon>Salamandroidea</taxon>
        <taxon>Salamandridae</taxon>
        <taxon>Pleurodelinae</taxon>
        <taxon>Pleurodeles</taxon>
    </lineage>
</organism>
<dbReference type="Proteomes" id="UP001066276">
    <property type="component" value="Chromosome 4_2"/>
</dbReference>
<evidence type="ECO:0000313" key="2">
    <source>
        <dbReference type="EMBL" id="KAJ1167496.1"/>
    </source>
</evidence>
<comment type="caution">
    <text evidence="2">The sequence shown here is derived from an EMBL/GenBank/DDBJ whole genome shotgun (WGS) entry which is preliminary data.</text>
</comment>
<accession>A0AAV7SU05</accession>
<evidence type="ECO:0000256" key="1">
    <source>
        <dbReference type="SAM" id="MobiDB-lite"/>
    </source>
</evidence>
<proteinExistence type="predicted"/>
<protein>
    <submittedName>
        <fullName evidence="2">Uncharacterized protein</fullName>
    </submittedName>
</protein>
<gene>
    <name evidence="2" type="ORF">NDU88_007887</name>
</gene>
<sequence length="148" mass="16523">MGGAQLLHMRQAQLQYMGGTQLQHMRQAQLLHMGRERLLHMRQAQLLHMGRAQLLHMGTNLTINVDLYLERMYPKPESRAGFGLGGETEQASGKGMFWKPACLGGGCLECASRKTLLVSLQPPWGIRHERRSSSGKKGFWDPGAGARQ</sequence>
<evidence type="ECO:0000313" key="3">
    <source>
        <dbReference type="Proteomes" id="UP001066276"/>
    </source>
</evidence>
<reference evidence="2" key="1">
    <citation type="journal article" date="2022" name="bioRxiv">
        <title>Sequencing and chromosome-scale assembly of the giantPleurodeles waltlgenome.</title>
        <authorList>
            <person name="Brown T."/>
            <person name="Elewa A."/>
            <person name="Iarovenko S."/>
            <person name="Subramanian E."/>
            <person name="Araus A.J."/>
            <person name="Petzold A."/>
            <person name="Susuki M."/>
            <person name="Suzuki K.-i.T."/>
            <person name="Hayashi T."/>
            <person name="Toyoda A."/>
            <person name="Oliveira C."/>
            <person name="Osipova E."/>
            <person name="Leigh N.D."/>
            <person name="Simon A."/>
            <person name="Yun M.H."/>
        </authorList>
    </citation>
    <scope>NUCLEOTIDE SEQUENCE</scope>
    <source>
        <strain evidence="2">20211129_DDA</strain>
        <tissue evidence="2">Liver</tissue>
    </source>
</reference>
<keyword evidence="3" id="KW-1185">Reference proteome</keyword>
<dbReference type="AlphaFoldDB" id="A0AAV7SU05"/>
<name>A0AAV7SU05_PLEWA</name>
<feature type="region of interest" description="Disordered" evidence="1">
    <location>
        <begin position="127"/>
        <end position="148"/>
    </location>
</feature>
<dbReference type="EMBL" id="JANPWB010000008">
    <property type="protein sequence ID" value="KAJ1167496.1"/>
    <property type="molecule type" value="Genomic_DNA"/>
</dbReference>